<dbReference type="SMART" id="SM00342">
    <property type="entry name" value="HTH_ARAC"/>
    <property type="match status" value="1"/>
</dbReference>
<accession>A0A1I6UHM9</accession>
<evidence type="ECO:0000313" key="6">
    <source>
        <dbReference type="Proteomes" id="UP000199392"/>
    </source>
</evidence>
<evidence type="ECO:0000259" key="4">
    <source>
        <dbReference type="PROSITE" id="PS01124"/>
    </source>
</evidence>
<dbReference type="InterPro" id="IPR009057">
    <property type="entry name" value="Homeodomain-like_sf"/>
</dbReference>
<dbReference type="PANTHER" id="PTHR46796:SF6">
    <property type="entry name" value="ARAC SUBFAMILY"/>
    <property type="match status" value="1"/>
</dbReference>
<evidence type="ECO:0000313" key="5">
    <source>
        <dbReference type="EMBL" id="SFT00942.1"/>
    </source>
</evidence>
<dbReference type="GO" id="GO:0043565">
    <property type="term" value="F:sequence-specific DNA binding"/>
    <property type="evidence" value="ECO:0007669"/>
    <property type="project" value="InterPro"/>
</dbReference>
<dbReference type="Pfam" id="PF14525">
    <property type="entry name" value="AraC_binding_2"/>
    <property type="match status" value="1"/>
</dbReference>
<dbReference type="PROSITE" id="PS01124">
    <property type="entry name" value="HTH_ARAC_FAMILY_2"/>
    <property type="match status" value="1"/>
</dbReference>
<keyword evidence="2" id="KW-0238">DNA-binding</keyword>
<dbReference type="OrthoDB" id="9802263at2"/>
<keyword evidence="6" id="KW-1185">Reference proteome</keyword>
<dbReference type="STRING" id="311180.SAMN04488050_10839"/>
<name>A0A1I6UHM9_9RHOB</name>
<dbReference type="EMBL" id="FOZW01000008">
    <property type="protein sequence ID" value="SFT00942.1"/>
    <property type="molecule type" value="Genomic_DNA"/>
</dbReference>
<dbReference type="AlphaFoldDB" id="A0A1I6UHM9"/>
<evidence type="ECO:0000256" key="3">
    <source>
        <dbReference type="ARBA" id="ARBA00023163"/>
    </source>
</evidence>
<dbReference type="GO" id="GO:0003700">
    <property type="term" value="F:DNA-binding transcription factor activity"/>
    <property type="evidence" value="ECO:0007669"/>
    <property type="project" value="InterPro"/>
</dbReference>
<dbReference type="InterPro" id="IPR050204">
    <property type="entry name" value="AraC_XylS_family_regulators"/>
</dbReference>
<protein>
    <submittedName>
        <fullName evidence="5">Helix-turn-helix domain-containing protein</fullName>
    </submittedName>
</protein>
<sequence>MKEDRDATMEQVTGHITGQMQSGPEDLPLGSHPLFATGDLDEARDRVARVYCDHRLEVMGRAPLAARHNRLDGQDLSINVLTYGAKTQIAPGALEEFYLFQFPLRGHASINTGTRGYEIGGGSGGVLNPDDDVSMIWSEHCVQLMLQIDRRSLQRAARTEFGLPQGAALRFDGARALEGGAGQSFLGLLRFVMSESQRGAALLGQGSAMGRQLERTLLVGLLQSQLPMPDAAGAAQSNGGAPRVTRRAEEFMRANLGAPLMIEEIASAAGTSVRSLQAAFRASHGCGPMNVLRDMRLERAWEELSNPGVETRVTDVATGLGFFHLGRFSEHYRKKFGCAPVETLRAARRG</sequence>
<proteinExistence type="predicted"/>
<evidence type="ECO:0000256" key="2">
    <source>
        <dbReference type="ARBA" id="ARBA00023125"/>
    </source>
</evidence>
<dbReference type="InterPro" id="IPR035418">
    <property type="entry name" value="AraC-bd_2"/>
</dbReference>
<reference evidence="6" key="1">
    <citation type="submission" date="2016-10" db="EMBL/GenBank/DDBJ databases">
        <authorList>
            <person name="Varghese N."/>
            <person name="Submissions S."/>
        </authorList>
    </citation>
    <scope>NUCLEOTIDE SEQUENCE [LARGE SCALE GENOMIC DNA]</scope>
    <source>
        <strain evidence="6">DSM 26894</strain>
    </source>
</reference>
<feature type="domain" description="HTH araC/xylS-type" evidence="4">
    <location>
        <begin position="246"/>
        <end position="346"/>
    </location>
</feature>
<dbReference type="RefSeq" id="WP_092426929.1">
    <property type="nucleotide sequence ID" value="NZ_FNCL01000009.1"/>
</dbReference>
<dbReference type="Pfam" id="PF12833">
    <property type="entry name" value="HTH_18"/>
    <property type="match status" value="1"/>
</dbReference>
<dbReference type="SUPFAM" id="SSF46689">
    <property type="entry name" value="Homeodomain-like"/>
    <property type="match status" value="2"/>
</dbReference>
<organism evidence="5 6">
    <name type="scientific">Alloyangia pacifica</name>
    <dbReference type="NCBI Taxonomy" id="311180"/>
    <lineage>
        <taxon>Bacteria</taxon>
        <taxon>Pseudomonadati</taxon>
        <taxon>Pseudomonadota</taxon>
        <taxon>Alphaproteobacteria</taxon>
        <taxon>Rhodobacterales</taxon>
        <taxon>Roseobacteraceae</taxon>
        <taxon>Alloyangia</taxon>
    </lineage>
</organism>
<dbReference type="PANTHER" id="PTHR46796">
    <property type="entry name" value="HTH-TYPE TRANSCRIPTIONAL ACTIVATOR RHAS-RELATED"/>
    <property type="match status" value="1"/>
</dbReference>
<dbReference type="Gene3D" id="1.10.10.60">
    <property type="entry name" value="Homeodomain-like"/>
    <property type="match status" value="1"/>
</dbReference>
<dbReference type="Proteomes" id="UP000199392">
    <property type="component" value="Unassembled WGS sequence"/>
</dbReference>
<gene>
    <name evidence="5" type="ORF">SAMN04488050_10839</name>
</gene>
<keyword evidence="1" id="KW-0805">Transcription regulation</keyword>
<dbReference type="InterPro" id="IPR018060">
    <property type="entry name" value="HTH_AraC"/>
</dbReference>
<evidence type="ECO:0000256" key="1">
    <source>
        <dbReference type="ARBA" id="ARBA00023015"/>
    </source>
</evidence>
<keyword evidence="3" id="KW-0804">Transcription</keyword>